<protein>
    <submittedName>
        <fullName evidence="2">Uncharacterized protein</fullName>
    </submittedName>
</protein>
<feature type="region of interest" description="Disordered" evidence="1">
    <location>
        <begin position="1"/>
        <end position="29"/>
    </location>
</feature>
<sequence length="94" mass="10584">MAIPLRAGSAGSPWGGGSNWSSATGVKKYSAKERREMYKTGNFMRAQSDANTQHGYVLIEKPHSRFSQSSSEIVRFVSPMSEYNKYKKYLKGRK</sequence>
<evidence type="ECO:0000313" key="2">
    <source>
        <dbReference type="EMBL" id="DAG05551.1"/>
    </source>
</evidence>
<evidence type="ECO:0000256" key="1">
    <source>
        <dbReference type="SAM" id="MobiDB-lite"/>
    </source>
</evidence>
<reference evidence="2" key="1">
    <citation type="journal article" date="2021" name="Proc. Natl. Acad. Sci. U.S.A.">
        <title>A Catalog of Tens of Thousands of Viruses from Human Metagenomes Reveals Hidden Associations with Chronic Diseases.</title>
        <authorList>
            <person name="Tisza M.J."/>
            <person name="Buck C.B."/>
        </authorList>
    </citation>
    <scope>NUCLEOTIDE SEQUENCE</scope>
    <source>
        <strain evidence="2">CtNHj22</strain>
    </source>
</reference>
<accession>A0A8S5VG27</accession>
<name>A0A8S5VG27_9CAUD</name>
<proteinExistence type="predicted"/>
<dbReference type="EMBL" id="BK016261">
    <property type="protein sequence ID" value="DAG05551.1"/>
    <property type="molecule type" value="Genomic_DNA"/>
</dbReference>
<organism evidence="2">
    <name type="scientific">Siphoviridae sp. ctNHj22</name>
    <dbReference type="NCBI Taxonomy" id="2825468"/>
    <lineage>
        <taxon>Viruses</taxon>
        <taxon>Duplodnaviria</taxon>
        <taxon>Heunggongvirae</taxon>
        <taxon>Uroviricota</taxon>
        <taxon>Caudoviricetes</taxon>
    </lineage>
</organism>